<gene>
    <name evidence="2" type="primary">ppt1</name>
    <name evidence="2" type="ORF">SNAT2548_LOCUS29256</name>
</gene>
<dbReference type="OrthoDB" id="471230at2759"/>
<protein>
    <submittedName>
        <fullName evidence="2">Ppt1 protein</fullName>
    </submittedName>
</protein>
<accession>A0A812TGZ2</accession>
<keyword evidence="3" id="KW-1185">Reference proteome</keyword>
<reference evidence="2" key="1">
    <citation type="submission" date="2021-02" db="EMBL/GenBank/DDBJ databases">
        <authorList>
            <person name="Dougan E. K."/>
            <person name="Rhodes N."/>
            <person name="Thang M."/>
            <person name="Chan C."/>
        </authorList>
    </citation>
    <scope>NUCLEOTIDE SEQUENCE</scope>
</reference>
<feature type="region of interest" description="Disordered" evidence="1">
    <location>
        <begin position="146"/>
        <end position="294"/>
    </location>
</feature>
<feature type="compositionally biased region" description="Low complexity" evidence="1">
    <location>
        <begin position="252"/>
        <end position="268"/>
    </location>
</feature>
<dbReference type="AlphaFoldDB" id="A0A812TGZ2"/>
<comment type="caution">
    <text evidence="2">The sequence shown here is derived from an EMBL/GenBank/DDBJ whole genome shotgun (WGS) entry which is preliminary data.</text>
</comment>
<evidence type="ECO:0000313" key="3">
    <source>
        <dbReference type="Proteomes" id="UP000604046"/>
    </source>
</evidence>
<dbReference type="EMBL" id="CAJNDS010002549">
    <property type="protein sequence ID" value="CAE7522671.1"/>
    <property type="molecule type" value="Genomic_DNA"/>
</dbReference>
<evidence type="ECO:0000256" key="1">
    <source>
        <dbReference type="SAM" id="MobiDB-lite"/>
    </source>
</evidence>
<feature type="region of interest" description="Disordered" evidence="1">
    <location>
        <begin position="322"/>
        <end position="352"/>
    </location>
</feature>
<organism evidence="2 3">
    <name type="scientific">Symbiodinium natans</name>
    <dbReference type="NCBI Taxonomy" id="878477"/>
    <lineage>
        <taxon>Eukaryota</taxon>
        <taxon>Sar</taxon>
        <taxon>Alveolata</taxon>
        <taxon>Dinophyceae</taxon>
        <taxon>Suessiales</taxon>
        <taxon>Symbiodiniaceae</taxon>
        <taxon>Symbiodinium</taxon>
    </lineage>
</organism>
<proteinExistence type="predicted"/>
<feature type="compositionally biased region" description="Pro residues" evidence="1">
    <location>
        <begin position="238"/>
        <end position="251"/>
    </location>
</feature>
<dbReference type="Proteomes" id="UP000604046">
    <property type="component" value="Unassembled WGS sequence"/>
</dbReference>
<evidence type="ECO:0000313" key="2">
    <source>
        <dbReference type="EMBL" id="CAE7522671.1"/>
    </source>
</evidence>
<sequence length="352" mass="37433">MAVELNEQVLVLSLGSSGLCVVICAAVCCCRDFVRRSRLRELAAEPAEDREEPEQGLARVLITGYQAPIRRLDPFAFRKTKLRGNNAQANYEKVTSAGEDQMDRLVRAYGSLAAEIDPEDRLKLLVPSTRRKESAQAAIEKGARILEVESGEAPSRQPESKKSLPRLPQQSRVRADESKEQAAQAPRTPAVSAPRQSKPEGRIPPQVLGRPGEVAGASGKPLDASVSEMLLQHIELPAPSPPATPAPPAPAPVAAAAPPTAPDAAAAASLEALQIPPAPSEGNEPSESREREDKFEALDAELNEQLNQSVCLALDTKALHKSVAGLPRSGQGSRTKMKAKGRSKSAASPEAT</sequence>
<name>A0A812TGZ2_9DINO</name>